<evidence type="ECO:0000313" key="3">
    <source>
        <dbReference type="EMBL" id="KAG0321652.1"/>
    </source>
</evidence>
<feature type="compositionally biased region" description="Low complexity" evidence="1">
    <location>
        <begin position="207"/>
        <end position="222"/>
    </location>
</feature>
<dbReference type="AlphaFoldDB" id="A0A9P6UVW8"/>
<protein>
    <submittedName>
        <fullName evidence="3">Uncharacterized protein</fullName>
    </submittedName>
</protein>
<keyword evidence="2" id="KW-0812">Transmembrane</keyword>
<feature type="transmembrane region" description="Helical" evidence="2">
    <location>
        <begin position="50"/>
        <end position="70"/>
    </location>
</feature>
<evidence type="ECO:0000256" key="2">
    <source>
        <dbReference type="SAM" id="Phobius"/>
    </source>
</evidence>
<evidence type="ECO:0000256" key="1">
    <source>
        <dbReference type="SAM" id="MobiDB-lite"/>
    </source>
</evidence>
<accession>A0A9P6UVW8</accession>
<proteinExistence type="predicted"/>
<feature type="transmembrane region" description="Helical" evidence="2">
    <location>
        <begin position="162"/>
        <end position="186"/>
    </location>
</feature>
<keyword evidence="2" id="KW-1133">Transmembrane helix</keyword>
<dbReference type="Proteomes" id="UP000738325">
    <property type="component" value="Unassembled WGS sequence"/>
</dbReference>
<reference evidence="3" key="1">
    <citation type="journal article" date="2020" name="Fungal Divers.">
        <title>Resolving the Mortierellaceae phylogeny through synthesis of multi-gene phylogenetics and phylogenomics.</title>
        <authorList>
            <person name="Vandepol N."/>
            <person name="Liber J."/>
            <person name="Desiro A."/>
            <person name="Na H."/>
            <person name="Kennedy M."/>
            <person name="Barry K."/>
            <person name="Grigoriev I.V."/>
            <person name="Miller A.N."/>
            <person name="O'Donnell K."/>
            <person name="Stajich J.E."/>
            <person name="Bonito G."/>
        </authorList>
    </citation>
    <scope>NUCLEOTIDE SEQUENCE</scope>
    <source>
        <strain evidence="3">REB-010B</strain>
    </source>
</reference>
<dbReference type="OrthoDB" id="2387116at2759"/>
<feature type="transmembrane region" description="Helical" evidence="2">
    <location>
        <begin position="24"/>
        <end position="44"/>
    </location>
</feature>
<evidence type="ECO:0000313" key="4">
    <source>
        <dbReference type="Proteomes" id="UP000738325"/>
    </source>
</evidence>
<comment type="caution">
    <text evidence="3">The sequence shown here is derived from an EMBL/GenBank/DDBJ whole genome shotgun (WGS) entry which is preliminary data.</text>
</comment>
<organism evidence="3 4">
    <name type="scientific">Dissophora globulifera</name>
    <dbReference type="NCBI Taxonomy" id="979702"/>
    <lineage>
        <taxon>Eukaryota</taxon>
        <taxon>Fungi</taxon>
        <taxon>Fungi incertae sedis</taxon>
        <taxon>Mucoromycota</taxon>
        <taxon>Mortierellomycotina</taxon>
        <taxon>Mortierellomycetes</taxon>
        <taxon>Mortierellales</taxon>
        <taxon>Mortierellaceae</taxon>
        <taxon>Dissophora</taxon>
    </lineage>
</organism>
<sequence>MKSFFSQFSGIIPRPGNDYGLRQLQLTTLGFAVIYTLLHVSLFMDGMVNHVFFACELGTMIFYAFLPVKYTVRPASALKRRFYLLVGIATVWLLQPMQLAKFDIAPSGTFSPFALIVAERDHLNAEVAKTLNNVQVEKILQQGGKIEEGFTSQSVYANQMGLLIQALAGTAAMVAFMVVVEAVFVWNRSTKIELGELSSAEKEKNEAQAAKAASKAAPKATK</sequence>
<keyword evidence="2" id="KW-0472">Membrane</keyword>
<gene>
    <name evidence="3" type="ORF">BGZ99_003776</name>
</gene>
<feature type="transmembrane region" description="Helical" evidence="2">
    <location>
        <begin position="82"/>
        <end position="100"/>
    </location>
</feature>
<name>A0A9P6UVW8_9FUNG</name>
<keyword evidence="4" id="KW-1185">Reference proteome</keyword>
<feature type="region of interest" description="Disordered" evidence="1">
    <location>
        <begin position="199"/>
        <end position="222"/>
    </location>
</feature>
<dbReference type="EMBL" id="JAAAIP010000236">
    <property type="protein sequence ID" value="KAG0321652.1"/>
    <property type="molecule type" value="Genomic_DNA"/>
</dbReference>